<dbReference type="Pfam" id="PF06422">
    <property type="entry name" value="PDR_CDR"/>
    <property type="match status" value="1"/>
</dbReference>
<comment type="similarity">
    <text evidence="2">Belongs to the ABC transporter superfamily. ABCG family. PDR (TC 3.A.1.205) subfamily.</text>
</comment>
<dbReference type="InterPro" id="IPR003593">
    <property type="entry name" value="AAA+_ATPase"/>
</dbReference>
<evidence type="ECO:0000313" key="11">
    <source>
        <dbReference type="EMBL" id="KAF2675667.1"/>
    </source>
</evidence>
<dbReference type="InterPro" id="IPR034003">
    <property type="entry name" value="ABCG_PDR_2"/>
</dbReference>
<feature type="transmembrane region" description="Helical" evidence="9">
    <location>
        <begin position="501"/>
        <end position="520"/>
    </location>
</feature>
<feature type="transmembrane region" description="Helical" evidence="9">
    <location>
        <begin position="540"/>
        <end position="558"/>
    </location>
</feature>
<evidence type="ECO:0000259" key="10">
    <source>
        <dbReference type="PROSITE" id="PS50893"/>
    </source>
</evidence>
<evidence type="ECO:0000256" key="2">
    <source>
        <dbReference type="ARBA" id="ARBA00006012"/>
    </source>
</evidence>
<protein>
    <recommendedName>
        <fullName evidence="10">ABC transporter domain-containing protein</fullName>
    </recommendedName>
</protein>
<keyword evidence="4 9" id="KW-0812">Transmembrane</keyword>
<dbReference type="GO" id="GO:0140359">
    <property type="term" value="F:ABC-type transporter activity"/>
    <property type="evidence" value="ECO:0007669"/>
    <property type="project" value="InterPro"/>
</dbReference>
<evidence type="ECO:0000256" key="3">
    <source>
        <dbReference type="ARBA" id="ARBA00022448"/>
    </source>
</evidence>
<keyword evidence="8 9" id="KW-0472">Membrane</keyword>
<comment type="subcellular location">
    <subcellularLocation>
        <location evidence="1">Membrane</location>
        <topology evidence="1">Multi-pass membrane protein</topology>
    </subcellularLocation>
</comment>
<feature type="transmembrane region" description="Helical" evidence="9">
    <location>
        <begin position="1190"/>
        <end position="1212"/>
    </location>
</feature>
<dbReference type="InterPro" id="IPR027417">
    <property type="entry name" value="P-loop_NTPase"/>
</dbReference>
<dbReference type="GO" id="GO:0005524">
    <property type="term" value="F:ATP binding"/>
    <property type="evidence" value="ECO:0007669"/>
    <property type="project" value="UniProtKB-KW"/>
</dbReference>
<dbReference type="EMBL" id="MU005654">
    <property type="protein sequence ID" value="KAF2675667.1"/>
    <property type="molecule type" value="Genomic_DNA"/>
</dbReference>
<keyword evidence="6" id="KW-0067">ATP-binding</keyword>
<name>A0A6G1IBQ5_9PLEO</name>
<dbReference type="CDD" id="cd03233">
    <property type="entry name" value="ABCG_PDR_domain1"/>
    <property type="match status" value="1"/>
</dbReference>
<sequence>MEYSLFDPWLEDETHHVLRDGGVSFLGLDVSGSISSSYFQHTFTSYLSGFPFYLASLLRRSRDRTETLILCKFCGVVQPGEMLLVLGRPGSGCSTFLKTIAGDAHGTIIHDRSAINYRGTNFEVMHKIFRADSIYVSELDVHFPELKVGETLSFAASMRNHKSSIHTSNEVRSVARQIGSIFGLASVIDTRLGDEMIRGVSGGEKKRVSIAEAYVSGARIQCWDNSTRGLDSMTALQFVQTLRRSANSTNATVLMSIYQSLEAMYNCFDKIILLYEGQQIYFGSTKKAAIYFEDMGFVRPPRATTADFLTSLTSPTEQIVQKGYEHRVPRSAEQFAQVWRSSSEYRSTTEDINRFNRAFPLLSRVFSVSTYRQINGNLHRAFARIINNPVPTVSGIVGNAIAGVILGSVFNRLPSTTESLQPRSILLFYSIMINACTPAFEVLTMWAQRPIVEKQSRYAFYGPPTEYLSSIIMDLPNKVMASFLFNIPIYFMTQLRRTAEAFFTFYLFSFLTMLTMSMFFRMVGSLSRTIQQAMTPVSNVIMLFIIYAGFVIPPGYMVPWLGWIRWINPIAYAYESLMVNEFENQSYQCTTMIPTGRSYGYDLKGKVCSAVGSRPGEPFVLGAEYLKMKYGYATNHLWRNLGILLAMLVIFGSIHLLATNYILAARSKGEVLLYRHGYSKNQLHKGDVEADVPEVHATRTGDKAVDVHQSSENIPQIHLHTSVFHWSNLNYEVKHGKQKKKILNDMNGWMKPGTLTALMGATGAGKTSLLDVLRGRRSVGLVTGEIHIDDFPRDERFQRHIAYVQQNDLHLSTATVREALQFSALLRQPKHVPEDEKMAYVERVLDALDLQGVADAVVGVPGEGLNVEQRKRLTIGVELAAKPELLLFLDEPTSGLDSQAAFAIISLLRKLADSGQTIMCTIHQPSSQLFQFFDRLLLLQHGHVLYFGEIGVDFQTLIGYFQKNGAEHCKKGENPAEWMMRVTGATDSHRNPQSWIDMWSHSKKNKEVKQQLEGMRSSAQSRVRPNKPDGGVYALGTLKQLQIVLKRQLQEYWRDPTYLYAKLSLCAGAALLNGLSFYNISNSIQGLISVLFSAFLLLILFSSVAQQIIPRFIATRTLFNAREKESMTYSWVVFILSNVIVEVIWQSFAAVLVFACWYYPTGMWRSSGERYDALKEFDGRWGSGERQGMIWCLIWLFMLFISGLSHALAAGISQAETVVNIAQLLFGLSTIFCGILVFPTALPRFWIFMYRVSPFTYLISGLAIAGLADTSLRCNRAELVQIDVPPDLGTTCGAYLQEFMALAGGYIEGHRSNDQKCLYCPVTDSNTVLASMGIGGRLEGWRNVGILLGYVLVNFVAIFGLYWVVFQRVRHEPKKP</sequence>
<dbReference type="GO" id="GO:0016887">
    <property type="term" value="F:ATP hydrolysis activity"/>
    <property type="evidence" value="ECO:0007669"/>
    <property type="project" value="InterPro"/>
</dbReference>
<organism evidence="11 12">
    <name type="scientific">Lentithecium fluviatile CBS 122367</name>
    <dbReference type="NCBI Taxonomy" id="1168545"/>
    <lineage>
        <taxon>Eukaryota</taxon>
        <taxon>Fungi</taxon>
        <taxon>Dikarya</taxon>
        <taxon>Ascomycota</taxon>
        <taxon>Pezizomycotina</taxon>
        <taxon>Dothideomycetes</taxon>
        <taxon>Pleosporomycetidae</taxon>
        <taxon>Pleosporales</taxon>
        <taxon>Massarineae</taxon>
        <taxon>Lentitheciaceae</taxon>
        <taxon>Lentithecium</taxon>
    </lineage>
</organism>
<dbReference type="FunFam" id="3.40.50.300:FF:000054">
    <property type="entry name" value="ABC multidrug transporter atrF"/>
    <property type="match status" value="1"/>
</dbReference>
<feature type="transmembrane region" description="Helical" evidence="9">
    <location>
        <begin position="393"/>
        <end position="413"/>
    </location>
</feature>
<dbReference type="Proteomes" id="UP000799291">
    <property type="component" value="Unassembled WGS sequence"/>
</dbReference>
<evidence type="ECO:0000256" key="1">
    <source>
        <dbReference type="ARBA" id="ARBA00004141"/>
    </source>
</evidence>
<dbReference type="InterPro" id="IPR017871">
    <property type="entry name" value="ABC_transporter-like_CS"/>
</dbReference>
<dbReference type="Pfam" id="PF01061">
    <property type="entry name" value="ABC2_membrane"/>
    <property type="match status" value="2"/>
</dbReference>
<dbReference type="InterPro" id="IPR010929">
    <property type="entry name" value="PDR_CDR_ABC"/>
</dbReference>
<evidence type="ECO:0000256" key="4">
    <source>
        <dbReference type="ARBA" id="ARBA00022692"/>
    </source>
</evidence>
<feature type="transmembrane region" description="Helical" evidence="9">
    <location>
        <begin position="1347"/>
        <end position="1366"/>
    </location>
</feature>
<evidence type="ECO:0000313" key="12">
    <source>
        <dbReference type="Proteomes" id="UP000799291"/>
    </source>
</evidence>
<evidence type="ECO:0000256" key="5">
    <source>
        <dbReference type="ARBA" id="ARBA00022741"/>
    </source>
</evidence>
<evidence type="ECO:0000256" key="6">
    <source>
        <dbReference type="ARBA" id="ARBA00022840"/>
    </source>
</evidence>
<dbReference type="InterPro" id="IPR034001">
    <property type="entry name" value="ABCG_PDR_1"/>
</dbReference>
<feature type="transmembrane region" description="Helical" evidence="9">
    <location>
        <begin position="1087"/>
        <end position="1109"/>
    </location>
</feature>
<gene>
    <name evidence="11" type="ORF">K458DRAFT_471249</name>
</gene>
<keyword evidence="3" id="KW-0813">Transport</keyword>
<keyword evidence="12" id="KW-1185">Reference proteome</keyword>
<feature type="transmembrane region" description="Helical" evidence="9">
    <location>
        <begin position="1245"/>
        <end position="1268"/>
    </location>
</feature>
<keyword evidence="7 9" id="KW-1133">Transmembrane helix</keyword>
<dbReference type="OrthoDB" id="245989at2759"/>
<reference evidence="11" key="1">
    <citation type="journal article" date="2020" name="Stud. Mycol.">
        <title>101 Dothideomycetes genomes: a test case for predicting lifestyles and emergence of pathogens.</title>
        <authorList>
            <person name="Haridas S."/>
            <person name="Albert R."/>
            <person name="Binder M."/>
            <person name="Bloem J."/>
            <person name="Labutti K."/>
            <person name="Salamov A."/>
            <person name="Andreopoulos B."/>
            <person name="Baker S."/>
            <person name="Barry K."/>
            <person name="Bills G."/>
            <person name="Bluhm B."/>
            <person name="Cannon C."/>
            <person name="Castanera R."/>
            <person name="Culley D."/>
            <person name="Daum C."/>
            <person name="Ezra D."/>
            <person name="Gonzalez J."/>
            <person name="Henrissat B."/>
            <person name="Kuo A."/>
            <person name="Liang C."/>
            <person name="Lipzen A."/>
            <person name="Lutzoni F."/>
            <person name="Magnuson J."/>
            <person name="Mondo S."/>
            <person name="Nolan M."/>
            <person name="Ohm R."/>
            <person name="Pangilinan J."/>
            <person name="Park H.-J."/>
            <person name="Ramirez L."/>
            <person name="Alfaro M."/>
            <person name="Sun H."/>
            <person name="Tritt A."/>
            <person name="Yoshinaga Y."/>
            <person name="Zwiers L.-H."/>
            <person name="Turgeon B."/>
            <person name="Goodwin S."/>
            <person name="Spatafora J."/>
            <person name="Crous P."/>
            <person name="Grigoriev I."/>
        </authorList>
    </citation>
    <scope>NUCLEOTIDE SEQUENCE</scope>
    <source>
        <strain evidence="11">CBS 122367</strain>
    </source>
</reference>
<keyword evidence="5" id="KW-0547">Nucleotide-binding</keyword>
<dbReference type="SMART" id="SM00382">
    <property type="entry name" value="AAA"/>
    <property type="match status" value="2"/>
</dbReference>
<dbReference type="PROSITE" id="PS50893">
    <property type="entry name" value="ABC_TRANSPORTER_2"/>
    <property type="match status" value="2"/>
</dbReference>
<dbReference type="Gene3D" id="3.40.50.300">
    <property type="entry name" value="P-loop containing nucleotide triphosphate hydrolases"/>
    <property type="match status" value="2"/>
</dbReference>
<feature type="domain" description="ABC transporter" evidence="10">
    <location>
        <begin position="52"/>
        <end position="301"/>
    </location>
</feature>
<feature type="transmembrane region" description="Helical" evidence="9">
    <location>
        <begin position="1058"/>
        <end position="1080"/>
    </location>
</feature>
<feature type="domain" description="ABC transporter" evidence="10">
    <location>
        <begin position="724"/>
        <end position="966"/>
    </location>
</feature>
<feature type="transmembrane region" description="Helical" evidence="9">
    <location>
        <begin position="425"/>
        <end position="447"/>
    </location>
</feature>
<dbReference type="GO" id="GO:0016020">
    <property type="term" value="C:membrane"/>
    <property type="evidence" value="ECO:0007669"/>
    <property type="project" value="UniProtKB-SubCell"/>
</dbReference>
<proteinExistence type="inferred from homology"/>
<feature type="transmembrane region" description="Helical" evidence="9">
    <location>
        <begin position="1129"/>
        <end position="1159"/>
    </location>
</feature>
<dbReference type="InterPro" id="IPR013525">
    <property type="entry name" value="ABC2_TM"/>
</dbReference>
<accession>A0A6G1IBQ5</accession>
<feature type="transmembrane region" description="Helical" evidence="9">
    <location>
        <begin position="467"/>
        <end position="489"/>
    </location>
</feature>
<dbReference type="CDD" id="cd03232">
    <property type="entry name" value="ABCG_PDR_domain2"/>
    <property type="match status" value="1"/>
</dbReference>
<evidence type="ECO:0000256" key="9">
    <source>
        <dbReference type="SAM" id="Phobius"/>
    </source>
</evidence>
<dbReference type="PROSITE" id="PS00211">
    <property type="entry name" value="ABC_TRANSPORTER_1"/>
    <property type="match status" value="1"/>
</dbReference>
<dbReference type="InterPro" id="IPR003439">
    <property type="entry name" value="ABC_transporter-like_ATP-bd"/>
</dbReference>
<evidence type="ECO:0000256" key="7">
    <source>
        <dbReference type="ARBA" id="ARBA00022989"/>
    </source>
</evidence>
<dbReference type="SUPFAM" id="SSF52540">
    <property type="entry name" value="P-loop containing nucleoside triphosphate hydrolases"/>
    <property type="match status" value="2"/>
</dbReference>
<feature type="transmembrane region" description="Helical" evidence="9">
    <location>
        <begin position="1218"/>
        <end position="1238"/>
    </location>
</feature>
<feature type="transmembrane region" description="Helical" evidence="9">
    <location>
        <begin position="637"/>
        <end position="658"/>
    </location>
</feature>
<dbReference type="Pfam" id="PF00005">
    <property type="entry name" value="ABC_tran"/>
    <property type="match status" value="2"/>
</dbReference>
<evidence type="ECO:0000256" key="8">
    <source>
        <dbReference type="ARBA" id="ARBA00023136"/>
    </source>
</evidence>
<dbReference type="PANTHER" id="PTHR19241">
    <property type="entry name" value="ATP-BINDING CASSETTE TRANSPORTER"/>
    <property type="match status" value="1"/>
</dbReference>